<dbReference type="Pfam" id="PF03902">
    <property type="entry name" value="Gal4_dimer"/>
    <property type="match status" value="1"/>
</dbReference>
<dbReference type="CDD" id="cd14654">
    <property type="entry name" value="ZIP_Gal4"/>
    <property type="match status" value="1"/>
</dbReference>
<dbReference type="SMART" id="SM00906">
    <property type="entry name" value="Fungal_trans"/>
    <property type="match status" value="1"/>
</dbReference>
<keyword evidence="1" id="KW-0479">Metal-binding</keyword>
<dbReference type="Gene3D" id="4.10.240.10">
    <property type="entry name" value="Zn(2)-C6 fungal-type DNA-binding domain"/>
    <property type="match status" value="1"/>
</dbReference>
<dbReference type="InterPro" id="IPR007219">
    <property type="entry name" value="XnlR_reg_dom"/>
</dbReference>
<evidence type="ECO:0000256" key="1">
    <source>
        <dbReference type="ARBA" id="ARBA00022723"/>
    </source>
</evidence>
<evidence type="ECO:0000256" key="3">
    <source>
        <dbReference type="ARBA" id="ARBA00023163"/>
    </source>
</evidence>
<name>A0A2V1D9V3_9PLEO</name>
<dbReference type="InterPro" id="IPR005600">
    <property type="entry name" value="Gal4_dimer_dom"/>
</dbReference>
<dbReference type="GO" id="GO:0008270">
    <property type="term" value="F:zinc ion binding"/>
    <property type="evidence" value="ECO:0007669"/>
    <property type="project" value="InterPro"/>
</dbReference>
<evidence type="ECO:0000256" key="4">
    <source>
        <dbReference type="ARBA" id="ARBA00023242"/>
    </source>
</evidence>
<reference evidence="7 8" key="1">
    <citation type="journal article" date="2018" name="Sci. Rep.">
        <title>Comparative genomics provides insights into the lifestyle and reveals functional heterogeneity of dark septate endophytic fungi.</title>
        <authorList>
            <person name="Knapp D.G."/>
            <person name="Nemeth J.B."/>
            <person name="Barry K."/>
            <person name="Hainaut M."/>
            <person name="Henrissat B."/>
            <person name="Johnson J."/>
            <person name="Kuo A."/>
            <person name="Lim J.H.P."/>
            <person name="Lipzen A."/>
            <person name="Nolan M."/>
            <person name="Ohm R.A."/>
            <person name="Tamas L."/>
            <person name="Grigoriev I.V."/>
            <person name="Spatafora J.W."/>
            <person name="Nagy L.G."/>
            <person name="Kovacs G.M."/>
        </authorList>
    </citation>
    <scope>NUCLEOTIDE SEQUENCE [LARGE SCALE GENOMIC DNA]</scope>
    <source>
        <strain evidence="7 8">DSE2036</strain>
    </source>
</reference>
<dbReference type="CDD" id="cd00067">
    <property type="entry name" value="GAL4"/>
    <property type="match status" value="1"/>
</dbReference>
<dbReference type="PANTHER" id="PTHR47424">
    <property type="entry name" value="REGULATORY PROTEIN GAL4"/>
    <property type="match status" value="1"/>
</dbReference>
<dbReference type="Proteomes" id="UP000244855">
    <property type="component" value="Unassembled WGS sequence"/>
</dbReference>
<keyword evidence="4" id="KW-0539">Nucleus</keyword>
<dbReference type="GO" id="GO:0000978">
    <property type="term" value="F:RNA polymerase II cis-regulatory region sequence-specific DNA binding"/>
    <property type="evidence" value="ECO:0007669"/>
    <property type="project" value="TreeGrafter"/>
</dbReference>
<keyword evidence="5" id="KW-1133">Transmembrane helix</keyword>
<dbReference type="STRING" id="97972.A0A2V1D9V3"/>
<dbReference type="GO" id="GO:0000981">
    <property type="term" value="F:DNA-binding transcription factor activity, RNA polymerase II-specific"/>
    <property type="evidence" value="ECO:0007669"/>
    <property type="project" value="InterPro"/>
</dbReference>
<keyword evidence="3" id="KW-0804">Transcription</keyword>
<keyword evidence="5" id="KW-0812">Transmembrane</keyword>
<dbReference type="GO" id="GO:0006351">
    <property type="term" value="P:DNA-templated transcription"/>
    <property type="evidence" value="ECO:0007669"/>
    <property type="project" value="InterPro"/>
</dbReference>
<organism evidence="7 8">
    <name type="scientific">Periconia macrospinosa</name>
    <dbReference type="NCBI Taxonomy" id="97972"/>
    <lineage>
        <taxon>Eukaryota</taxon>
        <taxon>Fungi</taxon>
        <taxon>Dikarya</taxon>
        <taxon>Ascomycota</taxon>
        <taxon>Pezizomycotina</taxon>
        <taxon>Dothideomycetes</taxon>
        <taxon>Pleosporomycetidae</taxon>
        <taxon>Pleosporales</taxon>
        <taxon>Massarineae</taxon>
        <taxon>Periconiaceae</taxon>
        <taxon>Periconia</taxon>
    </lineage>
</organism>
<dbReference type="GO" id="GO:0000435">
    <property type="term" value="P:positive regulation of transcription from RNA polymerase II promoter by galactose"/>
    <property type="evidence" value="ECO:0007669"/>
    <property type="project" value="TreeGrafter"/>
</dbReference>
<accession>A0A2V1D9V3</accession>
<evidence type="ECO:0000256" key="2">
    <source>
        <dbReference type="ARBA" id="ARBA00023015"/>
    </source>
</evidence>
<feature type="domain" description="Xylanolytic transcriptional activator regulatory" evidence="6">
    <location>
        <begin position="306"/>
        <end position="380"/>
    </location>
</feature>
<dbReference type="PANTHER" id="PTHR47424:SF2">
    <property type="entry name" value="TRANSCRIPTION FACTOR DOMAIN-CONTAINING PROTEIN-RELATED"/>
    <property type="match status" value="1"/>
</dbReference>
<keyword evidence="2" id="KW-0805">Transcription regulation</keyword>
<protein>
    <recommendedName>
        <fullName evidence="6">Xylanolytic transcriptional activator regulatory domain-containing protein</fullName>
    </recommendedName>
</protein>
<dbReference type="InterPro" id="IPR001138">
    <property type="entry name" value="Zn2Cys6_DnaBD"/>
</dbReference>
<evidence type="ECO:0000256" key="5">
    <source>
        <dbReference type="SAM" id="Phobius"/>
    </source>
</evidence>
<evidence type="ECO:0000313" key="7">
    <source>
        <dbReference type="EMBL" id="PVH94825.1"/>
    </source>
</evidence>
<sequence>KCSKEAPSCSSCVQSGSSCHYSGRVVRSPLTRAYLTSVENRMHSLEKLVLQLLPGIDIDAALKSPDLPQLSPCVIASETTDAPQLTPTAPLREHNSAVEQDPVLPEAVPINADGFNWEEEHIKIDGLSDGMAALSVEPAGVGYLGPTSGVVFLRSLLDWASLLHQSRPPDHEHKDDSTHQPKSILSSSYIANGVLSKQIASTFIDAYFRDYHVCYPFVHEGIFRAQYHEIIARPPKRSWDMLYHTIIAVGAWSLSHDQDGLEEYLYRRALTLGQHQSVLEVANLATVQAHVLLSNLSQKRNSPNTGWNLLGLAVRTSLSIALHRELPHWNISLMEREIRRRVWWGLYIFDSGASTTFGRAIMLPDQDSMNVHLVLNIEDEVLTPETSELPPESAQPTVYSSLKAQSEFHLHTNSISNRLLADPGLSAEAALAINASIDAWILTLPPYFQLTHDPSCQMRWYLFARARLWWRIWNLKIIVFRHILLRRAVAERSFSSGQIPHSSHEQCKRFCVEAAHSTIVSIHNYSTQNLTRLEGWYATYFLFHAALVIILCILSFPNEPDLQTWHEGVRLARTTLREHLGQDSLSTRCVAIIDQLVSDNSTVDDMFRDVILDQEALSTFPWSIESNELFSSFDRDFQNDNI</sequence>
<keyword evidence="8" id="KW-1185">Reference proteome</keyword>
<feature type="transmembrane region" description="Helical" evidence="5">
    <location>
        <begin position="536"/>
        <end position="556"/>
    </location>
</feature>
<dbReference type="InterPro" id="IPR051127">
    <property type="entry name" value="Fungal_SecMet_Regulators"/>
</dbReference>
<evidence type="ECO:0000313" key="8">
    <source>
        <dbReference type="Proteomes" id="UP000244855"/>
    </source>
</evidence>
<dbReference type="CDD" id="cd12148">
    <property type="entry name" value="fungal_TF_MHR"/>
    <property type="match status" value="1"/>
</dbReference>
<dbReference type="OrthoDB" id="3364175at2759"/>
<evidence type="ECO:0000259" key="6">
    <source>
        <dbReference type="SMART" id="SM00906"/>
    </source>
</evidence>
<feature type="non-terminal residue" evidence="7">
    <location>
        <position position="1"/>
    </location>
</feature>
<dbReference type="GO" id="GO:0005634">
    <property type="term" value="C:nucleus"/>
    <property type="evidence" value="ECO:0007669"/>
    <property type="project" value="TreeGrafter"/>
</dbReference>
<gene>
    <name evidence="7" type="ORF">DM02DRAFT_538639</name>
</gene>
<proteinExistence type="predicted"/>
<dbReference type="Pfam" id="PF04082">
    <property type="entry name" value="Fungal_trans"/>
    <property type="match status" value="1"/>
</dbReference>
<keyword evidence="5" id="KW-0472">Membrane</keyword>
<dbReference type="EMBL" id="KZ805519">
    <property type="protein sequence ID" value="PVH94825.1"/>
    <property type="molecule type" value="Genomic_DNA"/>
</dbReference>
<dbReference type="AlphaFoldDB" id="A0A2V1D9V3"/>
<dbReference type="InterPro" id="IPR036864">
    <property type="entry name" value="Zn2-C6_fun-type_DNA-bd_sf"/>
</dbReference>